<reference evidence="2 3" key="1">
    <citation type="submission" date="2023-07" db="EMBL/GenBank/DDBJ databases">
        <title>Sorghum-associated microbial communities from plants grown in Nebraska, USA.</title>
        <authorList>
            <person name="Schachtman D."/>
        </authorList>
    </citation>
    <scope>NUCLEOTIDE SEQUENCE [LARGE SCALE GENOMIC DNA]</scope>
    <source>
        <strain evidence="2 3">CC60</strain>
    </source>
</reference>
<sequence>MNFLGCVAAFVAMALAYLASRNQRLLPRPLGRPARLGASVFAIAALAAWIAGETSLPGIFSALTALMLGAVALPYITWLFRPATERKPR</sequence>
<comment type="caution">
    <text evidence="2">The sequence shown here is derived from an EMBL/GenBank/DDBJ whole genome shotgun (WGS) entry which is preliminary data.</text>
</comment>
<keyword evidence="1" id="KW-0812">Transmembrane</keyword>
<name>A0ABT9SY61_9GAMM</name>
<dbReference type="EMBL" id="JAUSSK010000002">
    <property type="protein sequence ID" value="MDQ0009321.1"/>
    <property type="molecule type" value="Genomic_DNA"/>
</dbReference>
<feature type="transmembrane region" description="Helical" evidence="1">
    <location>
        <begin position="34"/>
        <end position="52"/>
    </location>
</feature>
<keyword evidence="1" id="KW-0472">Membrane</keyword>
<evidence type="ECO:0000313" key="3">
    <source>
        <dbReference type="Proteomes" id="UP001237737"/>
    </source>
</evidence>
<organism evidence="2 3">
    <name type="scientific">Luteibacter jiangsuensis</name>
    <dbReference type="NCBI Taxonomy" id="637577"/>
    <lineage>
        <taxon>Bacteria</taxon>
        <taxon>Pseudomonadati</taxon>
        <taxon>Pseudomonadota</taxon>
        <taxon>Gammaproteobacteria</taxon>
        <taxon>Lysobacterales</taxon>
        <taxon>Rhodanobacteraceae</taxon>
        <taxon>Luteibacter</taxon>
    </lineage>
</organism>
<evidence type="ECO:0000256" key="1">
    <source>
        <dbReference type="SAM" id="Phobius"/>
    </source>
</evidence>
<feature type="transmembrane region" description="Helical" evidence="1">
    <location>
        <begin position="59"/>
        <end position="80"/>
    </location>
</feature>
<dbReference type="Proteomes" id="UP001237737">
    <property type="component" value="Unassembled WGS sequence"/>
</dbReference>
<evidence type="ECO:0000313" key="2">
    <source>
        <dbReference type="EMBL" id="MDQ0009321.1"/>
    </source>
</evidence>
<accession>A0ABT9SY61</accession>
<keyword evidence="3" id="KW-1185">Reference proteome</keyword>
<keyword evidence="1" id="KW-1133">Transmembrane helix</keyword>
<dbReference type="RefSeq" id="WP_306848638.1">
    <property type="nucleotide sequence ID" value="NZ_JAUSSK010000002.1"/>
</dbReference>
<protein>
    <submittedName>
        <fullName evidence="2">ABC-type Fe3+-siderophore transport system permease subunit</fullName>
    </submittedName>
</protein>
<gene>
    <name evidence="2" type="ORF">J2T07_001498</name>
</gene>
<proteinExistence type="predicted"/>